<name>A0ACB8TV35_9APHY</name>
<proteinExistence type="predicted"/>
<evidence type="ECO:0000313" key="2">
    <source>
        <dbReference type="Proteomes" id="UP001055072"/>
    </source>
</evidence>
<sequence>MSFLHSPFALKLGLAFTTLTTVCLLYTTFSGSYGSSVPLFPAKQGAIVHMVMFRYQPTLSQSTKNDVASAFLALKDSCRLPDGSRYVVSLDGGSFASPEGRGKGLEHAFVVSFRSKADRDYYLNTDPAHLAFVASILEKVADSTVFDFESGEFERTSRHRRRRPSDELHIRTI</sequence>
<gene>
    <name evidence="1" type="ORF">BDY19DRAFT_964677</name>
</gene>
<dbReference type="Proteomes" id="UP001055072">
    <property type="component" value="Unassembled WGS sequence"/>
</dbReference>
<protein>
    <submittedName>
        <fullName evidence="1">Stress responsive A/B barrel domain-containing protein</fullName>
    </submittedName>
</protein>
<evidence type="ECO:0000313" key="1">
    <source>
        <dbReference type="EMBL" id="KAI0085845.1"/>
    </source>
</evidence>
<dbReference type="EMBL" id="MU274928">
    <property type="protein sequence ID" value="KAI0085845.1"/>
    <property type="molecule type" value="Genomic_DNA"/>
</dbReference>
<reference evidence="1" key="1">
    <citation type="journal article" date="2021" name="Environ. Microbiol.">
        <title>Gene family expansions and transcriptome signatures uncover fungal adaptations to wood decay.</title>
        <authorList>
            <person name="Hage H."/>
            <person name="Miyauchi S."/>
            <person name="Viragh M."/>
            <person name="Drula E."/>
            <person name="Min B."/>
            <person name="Chaduli D."/>
            <person name="Navarro D."/>
            <person name="Favel A."/>
            <person name="Norest M."/>
            <person name="Lesage-Meessen L."/>
            <person name="Balint B."/>
            <person name="Merenyi Z."/>
            <person name="de Eugenio L."/>
            <person name="Morin E."/>
            <person name="Martinez A.T."/>
            <person name="Baldrian P."/>
            <person name="Stursova M."/>
            <person name="Martinez M.J."/>
            <person name="Novotny C."/>
            <person name="Magnuson J.K."/>
            <person name="Spatafora J.W."/>
            <person name="Maurice S."/>
            <person name="Pangilinan J."/>
            <person name="Andreopoulos W."/>
            <person name="LaButti K."/>
            <person name="Hundley H."/>
            <person name="Na H."/>
            <person name="Kuo A."/>
            <person name="Barry K."/>
            <person name="Lipzen A."/>
            <person name="Henrissat B."/>
            <person name="Riley R."/>
            <person name="Ahrendt S."/>
            <person name="Nagy L.G."/>
            <person name="Grigoriev I.V."/>
            <person name="Martin F."/>
            <person name="Rosso M.N."/>
        </authorList>
    </citation>
    <scope>NUCLEOTIDE SEQUENCE</scope>
    <source>
        <strain evidence="1">CBS 384.51</strain>
    </source>
</reference>
<comment type="caution">
    <text evidence="1">The sequence shown here is derived from an EMBL/GenBank/DDBJ whole genome shotgun (WGS) entry which is preliminary data.</text>
</comment>
<keyword evidence="2" id="KW-1185">Reference proteome</keyword>
<accession>A0ACB8TV35</accession>
<organism evidence="1 2">
    <name type="scientific">Irpex rosettiformis</name>
    <dbReference type="NCBI Taxonomy" id="378272"/>
    <lineage>
        <taxon>Eukaryota</taxon>
        <taxon>Fungi</taxon>
        <taxon>Dikarya</taxon>
        <taxon>Basidiomycota</taxon>
        <taxon>Agaricomycotina</taxon>
        <taxon>Agaricomycetes</taxon>
        <taxon>Polyporales</taxon>
        <taxon>Irpicaceae</taxon>
        <taxon>Irpex</taxon>
    </lineage>
</organism>